<dbReference type="EMBL" id="CP109134">
    <property type="protein sequence ID" value="WSD04919.1"/>
    <property type="molecule type" value="Genomic_DNA"/>
</dbReference>
<keyword evidence="3" id="KW-1185">Reference proteome</keyword>
<dbReference type="Pfam" id="PF01381">
    <property type="entry name" value="HTH_3"/>
    <property type="match status" value="1"/>
</dbReference>
<protein>
    <submittedName>
        <fullName evidence="2">Helix-turn-helix domain-containing protein</fullName>
    </submittedName>
</protein>
<dbReference type="InterPro" id="IPR010982">
    <property type="entry name" value="Lambda_DNA-bd_dom_sf"/>
</dbReference>
<feature type="domain" description="HTH cro/C1-type" evidence="1">
    <location>
        <begin position="11"/>
        <end position="65"/>
    </location>
</feature>
<evidence type="ECO:0000313" key="2">
    <source>
        <dbReference type="EMBL" id="WSD04919.1"/>
    </source>
</evidence>
<sequence length="71" mass="7884">MARRQAFGRRLRELRVNASRTQASTATEAGIDRAFYVNVENGKNNISLNKIFALADALNVDVAELFRGLDS</sequence>
<reference evidence="2 3" key="1">
    <citation type="submission" date="2022-10" db="EMBL/GenBank/DDBJ databases">
        <title>The complete genomes of actinobacterial strains from the NBC collection.</title>
        <authorList>
            <person name="Joergensen T.S."/>
            <person name="Alvarez Arevalo M."/>
            <person name="Sterndorff E.B."/>
            <person name="Faurdal D."/>
            <person name="Vuksanovic O."/>
            <person name="Mourched A.-S."/>
            <person name="Charusanti P."/>
            <person name="Shaw S."/>
            <person name="Blin K."/>
            <person name="Weber T."/>
        </authorList>
    </citation>
    <scope>NUCLEOTIDE SEQUENCE [LARGE SCALE GENOMIC DNA]</scope>
    <source>
        <strain evidence="2 3">NBC 01753</strain>
    </source>
</reference>
<dbReference type="InterPro" id="IPR001387">
    <property type="entry name" value="Cro/C1-type_HTH"/>
</dbReference>
<dbReference type="PROSITE" id="PS50943">
    <property type="entry name" value="HTH_CROC1"/>
    <property type="match status" value="1"/>
</dbReference>
<dbReference type="RefSeq" id="WP_326751213.1">
    <property type="nucleotide sequence ID" value="NZ_CP109134.1"/>
</dbReference>
<gene>
    <name evidence="2" type="ORF">OIE73_03540</name>
</gene>
<dbReference type="SMART" id="SM00530">
    <property type="entry name" value="HTH_XRE"/>
    <property type="match status" value="1"/>
</dbReference>
<evidence type="ECO:0000313" key="3">
    <source>
        <dbReference type="Proteomes" id="UP001335325"/>
    </source>
</evidence>
<organism evidence="2 3">
    <name type="scientific">Streptomyces hirsutus</name>
    <dbReference type="NCBI Taxonomy" id="35620"/>
    <lineage>
        <taxon>Bacteria</taxon>
        <taxon>Bacillati</taxon>
        <taxon>Actinomycetota</taxon>
        <taxon>Actinomycetes</taxon>
        <taxon>Kitasatosporales</taxon>
        <taxon>Streptomycetaceae</taxon>
        <taxon>Streptomyces</taxon>
    </lineage>
</organism>
<dbReference type="GeneID" id="91541612"/>
<proteinExistence type="predicted"/>
<accession>A0ABZ1GFK8</accession>
<evidence type="ECO:0000259" key="1">
    <source>
        <dbReference type="PROSITE" id="PS50943"/>
    </source>
</evidence>
<dbReference type="Proteomes" id="UP001335325">
    <property type="component" value="Chromosome"/>
</dbReference>
<name>A0ABZ1GFK8_9ACTN</name>
<dbReference type="Gene3D" id="1.10.260.40">
    <property type="entry name" value="lambda repressor-like DNA-binding domains"/>
    <property type="match status" value="1"/>
</dbReference>
<dbReference type="SUPFAM" id="SSF47413">
    <property type="entry name" value="lambda repressor-like DNA-binding domains"/>
    <property type="match status" value="1"/>
</dbReference>
<dbReference type="CDD" id="cd00093">
    <property type="entry name" value="HTH_XRE"/>
    <property type="match status" value="1"/>
</dbReference>